<dbReference type="GO" id="GO:0032993">
    <property type="term" value="C:protein-DNA complex"/>
    <property type="evidence" value="ECO:0007669"/>
    <property type="project" value="TreeGrafter"/>
</dbReference>
<dbReference type="Gene3D" id="1.10.340.30">
    <property type="entry name" value="Hypothetical protein, domain 2"/>
    <property type="match status" value="1"/>
</dbReference>
<keyword evidence="3" id="KW-0227">DNA damage</keyword>
<dbReference type="Pfam" id="PF00730">
    <property type="entry name" value="HhH-GPD"/>
    <property type="match status" value="1"/>
</dbReference>
<reference evidence="6" key="1">
    <citation type="submission" date="2024-02" db="EMBL/GenBank/DDBJ databases">
        <title>Sediminibacterium planktonica sp. nov. and Sediminibacterium longus sp. nov., isolated from surface lake and river water.</title>
        <authorList>
            <person name="Watanabe K."/>
            <person name="Takemine S."/>
            <person name="Ishii Y."/>
            <person name="Ogata Y."/>
            <person name="Shindo C."/>
            <person name="Suda W."/>
        </authorList>
    </citation>
    <scope>NUCLEOTIDE SEQUENCE</scope>
    <source>
        <strain evidence="6">KACHI17</strain>
    </source>
</reference>
<protein>
    <recommendedName>
        <fullName evidence="2">DNA-3-methyladenine glycosylase II</fullName>
        <ecNumber evidence="2">3.2.2.21</ecNumber>
    </recommendedName>
</protein>
<evidence type="ECO:0000256" key="1">
    <source>
        <dbReference type="ARBA" id="ARBA00000086"/>
    </source>
</evidence>
<accession>A0AAT9GK30</accession>
<dbReference type="SUPFAM" id="SSF48150">
    <property type="entry name" value="DNA-glycosylase"/>
    <property type="match status" value="1"/>
</dbReference>
<dbReference type="InterPro" id="IPR003265">
    <property type="entry name" value="HhH-GPD_domain"/>
</dbReference>
<evidence type="ECO:0000256" key="3">
    <source>
        <dbReference type="ARBA" id="ARBA00022763"/>
    </source>
</evidence>
<dbReference type="SMART" id="SM00478">
    <property type="entry name" value="ENDO3c"/>
    <property type="match status" value="1"/>
</dbReference>
<keyword evidence="4" id="KW-0234">DNA repair</keyword>
<sequence>MTAGSRFNEKDLVVICGRLSEKDPHLLQILENYGYPPFWSREPSFATLIHIILEQQVSLASAKAAFVKLKSFIGEIQPEKIMKLTDEELKMCYFSRQKTVYARCLAQAFIEGSITIEQLTNSSDEQIRAALTRIKGIGHWTVDVFLMMCLHSTDLFPFGDIALINSLKYVKQLPADTNKEELLAITESWKPYRTIASFMLWHAYIRRKNIVFESA</sequence>
<dbReference type="CDD" id="cd00056">
    <property type="entry name" value="ENDO3c"/>
    <property type="match status" value="1"/>
</dbReference>
<dbReference type="GO" id="GO:0043916">
    <property type="term" value="F:DNA-7-methylguanine glycosylase activity"/>
    <property type="evidence" value="ECO:0007669"/>
    <property type="project" value="TreeGrafter"/>
</dbReference>
<dbReference type="GO" id="GO:0005737">
    <property type="term" value="C:cytoplasm"/>
    <property type="evidence" value="ECO:0007669"/>
    <property type="project" value="TreeGrafter"/>
</dbReference>
<dbReference type="GO" id="GO:0006307">
    <property type="term" value="P:DNA alkylation repair"/>
    <property type="evidence" value="ECO:0007669"/>
    <property type="project" value="TreeGrafter"/>
</dbReference>
<evidence type="ECO:0000256" key="2">
    <source>
        <dbReference type="ARBA" id="ARBA00012000"/>
    </source>
</evidence>
<dbReference type="EMBL" id="AP029612">
    <property type="protein sequence ID" value="BFG70948.1"/>
    <property type="molecule type" value="Genomic_DNA"/>
</dbReference>
<dbReference type="InterPro" id="IPR051912">
    <property type="entry name" value="Alkylbase_DNA_Glycosylase/TA"/>
</dbReference>
<dbReference type="AlphaFoldDB" id="A0AAT9GK30"/>
<proteinExistence type="predicted"/>
<name>A0AAT9GK30_9BACT</name>
<dbReference type="RefSeq" id="WP_353548585.1">
    <property type="nucleotide sequence ID" value="NZ_AP029612.1"/>
</dbReference>
<dbReference type="PANTHER" id="PTHR43003:SF5">
    <property type="entry name" value="DNA-3-METHYLADENINE GLYCOSYLASE"/>
    <property type="match status" value="1"/>
</dbReference>
<organism evidence="6">
    <name type="scientific">Sediminibacterium sp. KACHI17</name>
    <dbReference type="NCBI Taxonomy" id="1751071"/>
    <lineage>
        <taxon>Bacteria</taxon>
        <taxon>Pseudomonadati</taxon>
        <taxon>Bacteroidota</taxon>
        <taxon>Chitinophagia</taxon>
        <taxon>Chitinophagales</taxon>
        <taxon>Chitinophagaceae</taxon>
        <taxon>Sediminibacterium</taxon>
    </lineage>
</organism>
<evidence type="ECO:0000313" key="6">
    <source>
        <dbReference type="EMBL" id="BFG70948.1"/>
    </source>
</evidence>
<gene>
    <name evidence="6" type="ORF">KACHI17_18290</name>
</gene>
<feature type="domain" description="HhH-GPD" evidence="5">
    <location>
        <begin position="53"/>
        <end position="205"/>
    </location>
</feature>
<dbReference type="EC" id="3.2.2.21" evidence="2"/>
<evidence type="ECO:0000259" key="5">
    <source>
        <dbReference type="SMART" id="SM00478"/>
    </source>
</evidence>
<dbReference type="PANTHER" id="PTHR43003">
    <property type="entry name" value="DNA-3-METHYLADENINE GLYCOSYLASE"/>
    <property type="match status" value="1"/>
</dbReference>
<dbReference type="GO" id="GO:0032131">
    <property type="term" value="F:alkylated DNA binding"/>
    <property type="evidence" value="ECO:0007669"/>
    <property type="project" value="TreeGrafter"/>
</dbReference>
<dbReference type="GO" id="GO:0006285">
    <property type="term" value="P:base-excision repair, AP site formation"/>
    <property type="evidence" value="ECO:0007669"/>
    <property type="project" value="TreeGrafter"/>
</dbReference>
<dbReference type="GO" id="GO:0008725">
    <property type="term" value="F:DNA-3-methyladenine glycosylase activity"/>
    <property type="evidence" value="ECO:0007669"/>
    <property type="project" value="TreeGrafter"/>
</dbReference>
<dbReference type="Gene3D" id="1.10.1670.40">
    <property type="match status" value="1"/>
</dbReference>
<dbReference type="InterPro" id="IPR011257">
    <property type="entry name" value="DNA_glycosylase"/>
</dbReference>
<comment type="catalytic activity">
    <reaction evidence="1">
        <text>Hydrolysis of alkylated DNA, releasing 3-methyladenine, 3-methylguanine, 7-methylguanine and 7-methyladenine.</text>
        <dbReference type="EC" id="3.2.2.21"/>
    </reaction>
</comment>
<evidence type="ECO:0000256" key="4">
    <source>
        <dbReference type="ARBA" id="ARBA00023204"/>
    </source>
</evidence>